<evidence type="ECO:0000259" key="4">
    <source>
        <dbReference type="Pfam" id="PF01012"/>
    </source>
</evidence>
<dbReference type="AlphaFoldDB" id="A0A2S5KP91"/>
<organism evidence="5 6">
    <name type="scientific">Proteobacteria bacterium 228</name>
    <dbReference type="NCBI Taxonomy" id="2083153"/>
    <lineage>
        <taxon>Bacteria</taxon>
        <taxon>Pseudomonadati</taxon>
        <taxon>Pseudomonadota</taxon>
    </lineage>
</organism>
<dbReference type="InterPro" id="IPR014729">
    <property type="entry name" value="Rossmann-like_a/b/a_fold"/>
</dbReference>
<comment type="similarity">
    <text evidence="1">Belongs to the ETF beta-subunit/FixA family.</text>
</comment>
<dbReference type="InterPro" id="IPR014730">
    <property type="entry name" value="ETF_a/b_N"/>
</dbReference>
<dbReference type="Pfam" id="PF01012">
    <property type="entry name" value="ETF"/>
    <property type="match status" value="1"/>
</dbReference>
<dbReference type="GO" id="GO:0009055">
    <property type="term" value="F:electron transfer activity"/>
    <property type="evidence" value="ECO:0007669"/>
    <property type="project" value="InterPro"/>
</dbReference>
<accession>A0A2S5KP91</accession>
<evidence type="ECO:0000256" key="1">
    <source>
        <dbReference type="ARBA" id="ARBA00007557"/>
    </source>
</evidence>
<name>A0A2S5KP91_9PROT</name>
<evidence type="ECO:0000256" key="2">
    <source>
        <dbReference type="ARBA" id="ARBA00022448"/>
    </source>
</evidence>
<dbReference type="Gene3D" id="3.40.50.620">
    <property type="entry name" value="HUPs"/>
    <property type="match status" value="1"/>
</dbReference>
<proteinExistence type="inferred from homology"/>
<dbReference type="EMBL" id="PRLP01000045">
    <property type="protein sequence ID" value="PPC76664.1"/>
    <property type="molecule type" value="Genomic_DNA"/>
</dbReference>
<evidence type="ECO:0000313" key="5">
    <source>
        <dbReference type="EMBL" id="PPC76664.1"/>
    </source>
</evidence>
<comment type="caution">
    <text evidence="5">The sequence shown here is derived from an EMBL/GenBank/DDBJ whole genome shotgun (WGS) entry which is preliminary data.</text>
</comment>
<feature type="domain" description="Electron transfer flavoprotein alpha/beta-subunit N-terminal" evidence="4">
    <location>
        <begin position="33"/>
        <end position="191"/>
    </location>
</feature>
<dbReference type="SUPFAM" id="SSF52402">
    <property type="entry name" value="Adenine nucleotide alpha hydrolases-like"/>
    <property type="match status" value="1"/>
</dbReference>
<reference evidence="5 6" key="1">
    <citation type="submission" date="2018-02" db="EMBL/GenBank/DDBJ databases">
        <title>novel marine gammaproteobacteria from coastal saline agro ecosystem.</title>
        <authorList>
            <person name="Krishnan R."/>
            <person name="Ramesh Kumar N."/>
        </authorList>
    </citation>
    <scope>NUCLEOTIDE SEQUENCE [LARGE SCALE GENOMIC DNA]</scope>
    <source>
        <strain evidence="5 6">228</strain>
    </source>
</reference>
<evidence type="ECO:0000313" key="6">
    <source>
        <dbReference type="Proteomes" id="UP000238196"/>
    </source>
</evidence>
<dbReference type="OrthoDB" id="5598152at2"/>
<keyword evidence="3" id="KW-0249">Electron transport</keyword>
<sequence>MQPEMQSSELNVSVLLSVGAHPKTARSRRADQDAKALELALSLPKARVAAIHAGDAGDEALRQYLGMGLPALQVLPQPKEADVVPVLVDYLRQHPATLVLTGGKAEQGESSGMLPYLLAQELGWPVVPRVAAVESVGNGKAAVLQALPRGQRRALTVSLPCVLCIDEAAPAPRQSAFALGQRGRIEVLSAAVTTDSERADWTVQPARKRPKRLKVVKAKTAADRFKAATAKASGDGGQVIVPKTVEEGAEAILKMLKEEGVLR</sequence>
<gene>
    <name evidence="5" type="ORF">C4K68_14330</name>
</gene>
<evidence type="ECO:0000256" key="3">
    <source>
        <dbReference type="ARBA" id="ARBA00022982"/>
    </source>
</evidence>
<protein>
    <submittedName>
        <fullName evidence="5">Electron transfer flavoprotein subunit beta</fullName>
    </submittedName>
</protein>
<dbReference type="PANTHER" id="PTHR21294:SF8">
    <property type="entry name" value="ELECTRON TRANSFER FLAVOPROTEIN SUBUNIT BETA"/>
    <property type="match status" value="1"/>
</dbReference>
<dbReference type="InterPro" id="IPR012255">
    <property type="entry name" value="ETF_b"/>
</dbReference>
<dbReference type="Proteomes" id="UP000238196">
    <property type="component" value="Unassembled WGS sequence"/>
</dbReference>
<dbReference type="PANTHER" id="PTHR21294">
    <property type="entry name" value="ELECTRON TRANSFER FLAVOPROTEIN BETA-SUBUNIT"/>
    <property type="match status" value="1"/>
</dbReference>
<keyword evidence="2" id="KW-0813">Transport</keyword>